<proteinExistence type="predicted"/>
<accession>A0ABY1ZU78</accession>
<sequence length="213" mass="23478">MAQELIEGEGPRTLLLAHGAGAPMDSPYMDLLAAGLAEQRIRVVRFEFEYMRKRREDGRKRPPPRAEKLEGEFSAVIDRHAGASGPVYIGGKSMGGRIASVLASRADDRIAGCVCFGYPFHPPGKADRWRTAHFNDFTVPVLINQGTRDPFGRKDEVQAHLTGDGPVVIHWLDDGEHDFRPRKSTGTTQEDLIELAARQTAAWMDGRNGSGEV</sequence>
<dbReference type="InterPro" id="IPR029058">
    <property type="entry name" value="AB_hydrolase_fold"/>
</dbReference>
<reference evidence="2 3" key="1">
    <citation type="submission" date="2019-02" db="EMBL/GenBank/DDBJ databases">
        <title>Marinobacter halodurans sp. nov., a marine bacterium isolated from sea tidal flat.</title>
        <authorList>
            <person name="Yoo Y."/>
            <person name="Lee D.W."/>
            <person name="Kim B.S."/>
            <person name="Kim J.-J."/>
        </authorList>
    </citation>
    <scope>NUCLEOTIDE SEQUENCE [LARGE SCALE GENOMIC DNA]</scope>
    <source>
        <strain evidence="2 3">YJ-S3-2</strain>
    </source>
</reference>
<dbReference type="Gene3D" id="3.40.50.1820">
    <property type="entry name" value="alpha/beta hydrolase"/>
    <property type="match status" value="1"/>
</dbReference>
<dbReference type="PANTHER" id="PTHR13136:SF11">
    <property type="entry name" value="TESTIS-EXPRESSED PROTEIN 30"/>
    <property type="match status" value="1"/>
</dbReference>
<gene>
    <name evidence="2" type="ORF">EZI54_02255</name>
</gene>
<dbReference type="InterPro" id="IPR046879">
    <property type="entry name" value="KANL3/Tex30_Abhydrolase"/>
</dbReference>
<dbReference type="GO" id="GO:0016787">
    <property type="term" value="F:hydrolase activity"/>
    <property type="evidence" value="ECO:0007669"/>
    <property type="project" value="UniProtKB-KW"/>
</dbReference>
<dbReference type="PANTHER" id="PTHR13136">
    <property type="entry name" value="TESTIS DEVELOPMENT PROTEIN PRTD"/>
    <property type="match status" value="1"/>
</dbReference>
<evidence type="ECO:0000259" key="1">
    <source>
        <dbReference type="Pfam" id="PF20408"/>
    </source>
</evidence>
<keyword evidence="2" id="KW-0378">Hydrolase</keyword>
<dbReference type="EMBL" id="SJDL01000002">
    <property type="protein sequence ID" value="TBW59154.1"/>
    <property type="molecule type" value="Genomic_DNA"/>
</dbReference>
<name>A0ABY1ZU78_9GAMM</name>
<dbReference type="InterPro" id="IPR026555">
    <property type="entry name" value="NSL3/Tex30"/>
</dbReference>
<dbReference type="Pfam" id="PF20408">
    <property type="entry name" value="Abhydrolase_11"/>
    <property type="match status" value="1"/>
</dbReference>
<evidence type="ECO:0000313" key="3">
    <source>
        <dbReference type="Proteomes" id="UP000313645"/>
    </source>
</evidence>
<feature type="domain" description="KANL3/Tex30 alpha/beta hydrolase-like" evidence="1">
    <location>
        <begin position="13"/>
        <end position="204"/>
    </location>
</feature>
<dbReference type="Proteomes" id="UP000313645">
    <property type="component" value="Unassembled WGS sequence"/>
</dbReference>
<evidence type="ECO:0000313" key="2">
    <source>
        <dbReference type="EMBL" id="TBW59154.1"/>
    </source>
</evidence>
<protein>
    <submittedName>
        <fullName evidence="2">Alpha/beta fold hydrolase</fullName>
    </submittedName>
</protein>
<comment type="caution">
    <text evidence="2">The sequence shown here is derived from an EMBL/GenBank/DDBJ whole genome shotgun (WGS) entry which is preliminary data.</text>
</comment>
<dbReference type="SUPFAM" id="SSF53474">
    <property type="entry name" value="alpha/beta-Hydrolases"/>
    <property type="match status" value="1"/>
</dbReference>
<keyword evidence="3" id="KW-1185">Reference proteome</keyword>
<organism evidence="2 3">
    <name type="scientific">Marinobacter halodurans</name>
    <dbReference type="NCBI Taxonomy" id="2528979"/>
    <lineage>
        <taxon>Bacteria</taxon>
        <taxon>Pseudomonadati</taxon>
        <taxon>Pseudomonadota</taxon>
        <taxon>Gammaproteobacteria</taxon>
        <taxon>Pseudomonadales</taxon>
        <taxon>Marinobacteraceae</taxon>
        <taxon>Marinobacter</taxon>
    </lineage>
</organism>
<dbReference type="RefSeq" id="WP_131478592.1">
    <property type="nucleotide sequence ID" value="NZ_SJDL01000002.1"/>
</dbReference>